<dbReference type="HOGENOM" id="CLU_3083171_0_0_10"/>
<evidence type="ECO:0000313" key="1">
    <source>
        <dbReference type="EMBL" id="EFB34618.1"/>
    </source>
</evidence>
<dbReference type="AlphaFoldDB" id="D1PF76"/>
<protein>
    <submittedName>
        <fullName evidence="1">Uncharacterized protein</fullName>
    </submittedName>
</protein>
<reference evidence="1" key="1">
    <citation type="submission" date="2009-11" db="EMBL/GenBank/DDBJ databases">
        <authorList>
            <person name="Weinstock G."/>
            <person name="Sodergren E."/>
            <person name="Clifton S."/>
            <person name="Fulton L."/>
            <person name="Fulton B."/>
            <person name="Courtney L."/>
            <person name="Fronick C."/>
            <person name="Harrison M."/>
            <person name="Strong C."/>
            <person name="Farmer C."/>
            <person name="Delahaunty K."/>
            <person name="Markovic C."/>
            <person name="Hall O."/>
            <person name="Minx P."/>
            <person name="Tomlinson C."/>
            <person name="Mitreva M."/>
            <person name="Nelson J."/>
            <person name="Hou S."/>
            <person name="Wollam A."/>
            <person name="Pepin K.H."/>
            <person name="Johnson M."/>
            <person name="Bhonagiri V."/>
            <person name="Nash W.E."/>
            <person name="Warren W."/>
            <person name="Chinwalla A."/>
            <person name="Mardis E.R."/>
            <person name="Wilson R.K."/>
        </authorList>
    </citation>
    <scope>NUCLEOTIDE SEQUENCE [LARGE SCALE GENOMIC DNA]</scope>
    <source>
        <strain evidence="1">DSM 18205</strain>
    </source>
</reference>
<dbReference type="Proteomes" id="UP000004477">
    <property type="component" value="Unassembled WGS sequence"/>
</dbReference>
<proteinExistence type="predicted"/>
<sequence>MLGFQWKDITLQLRKCWIEGEGHSYVLIFTANVLHGSWIFAMNEIAKKCRLH</sequence>
<dbReference type="PaxDb" id="537011-PREVCOP_05883"/>
<accession>D1PF76</accession>
<dbReference type="STRING" id="537011.PREVCOP_05883"/>
<organism evidence="1 2">
    <name type="scientific">Segatella copri DSM 18205</name>
    <dbReference type="NCBI Taxonomy" id="537011"/>
    <lineage>
        <taxon>Bacteria</taxon>
        <taxon>Pseudomonadati</taxon>
        <taxon>Bacteroidota</taxon>
        <taxon>Bacteroidia</taxon>
        <taxon>Bacteroidales</taxon>
        <taxon>Prevotellaceae</taxon>
        <taxon>Segatella</taxon>
    </lineage>
</organism>
<comment type="caution">
    <text evidence="1">The sequence shown here is derived from an EMBL/GenBank/DDBJ whole genome shotgun (WGS) entry which is preliminary data.</text>
</comment>
<keyword evidence="2" id="KW-1185">Reference proteome</keyword>
<name>D1PF76_9BACT</name>
<evidence type="ECO:0000313" key="2">
    <source>
        <dbReference type="Proteomes" id="UP000004477"/>
    </source>
</evidence>
<dbReference type="EMBL" id="ACBX02000034">
    <property type="protein sequence ID" value="EFB34618.1"/>
    <property type="molecule type" value="Genomic_DNA"/>
</dbReference>
<gene>
    <name evidence="1" type="ORF">PREVCOP_05883</name>
</gene>